<feature type="transmembrane region" description="Helical" evidence="9">
    <location>
        <begin position="36"/>
        <end position="58"/>
    </location>
</feature>
<dbReference type="GO" id="GO:1903785">
    <property type="term" value="P:L-valine transmembrane transport"/>
    <property type="evidence" value="ECO:0007669"/>
    <property type="project" value="TreeGrafter"/>
</dbReference>
<dbReference type="Proteomes" id="UP000199062">
    <property type="component" value="Unassembled WGS sequence"/>
</dbReference>
<keyword evidence="6 9" id="KW-1133">Transmembrane helix</keyword>
<feature type="compositionally biased region" description="Low complexity" evidence="8">
    <location>
        <begin position="9"/>
        <end position="20"/>
    </location>
</feature>
<dbReference type="PANTHER" id="PTHR34979:SF1">
    <property type="entry name" value="INNER MEMBRANE PROTEIN YGAZ"/>
    <property type="match status" value="1"/>
</dbReference>
<keyword evidence="11" id="KW-1185">Reference proteome</keyword>
<dbReference type="AlphaFoldDB" id="A0A1I6L3V3"/>
<accession>A0A1I6L3V3</accession>
<evidence type="ECO:0000256" key="3">
    <source>
        <dbReference type="ARBA" id="ARBA00022448"/>
    </source>
</evidence>
<feature type="transmembrane region" description="Helical" evidence="9">
    <location>
        <begin position="70"/>
        <end position="88"/>
    </location>
</feature>
<keyword evidence="4" id="KW-1003">Cell membrane</keyword>
<dbReference type="InterPro" id="IPR011606">
    <property type="entry name" value="Brnchd-chn_aa_trnsp_permease"/>
</dbReference>
<keyword evidence="5 9" id="KW-0812">Transmembrane</keyword>
<proteinExistence type="inferred from homology"/>
<evidence type="ECO:0000256" key="4">
    <source>
        <dbReference type="ARBA" id="ARBA00022475"/>
    </source>
</evidence>
<evidence type="ECO:0000256" key="1">
    <source>
        <dbReference type="ARBA" id="ARBA00004651"/>
    </source>
</evidence>
<feature type="region of interest" description="Disordered" evidence="8">
    <location>
        <begin position="1"/>
        <end position="25"/>
    </location>
</feature>
<gene>
    <name evidence="10" type="ORF">SAMN05216559_1943</name>
</gene>
<dbReference type="OrthoDB" id="170360at2157"/>
<dbReference type="PANTHER" id="PTHR34979">
    <property type="entry name" value="INNER MEMBRANE PROTEIN YGAZ"/>
    <property type="match status" value="1"/>
</dbReference>
<evidence type="ECO:0000256" key="8">
    <source>
        <dbReference type="SAM" id="MobiDB-lite"/>
    </source>
</evidence>
<sequence>MAESRPDDGPASAESAASGPDTDDPPSFSLAGVRDGFRACVPIALGVAGYGVVFGVLARRAGLSTAEATLMSATVLAGAAQVIAVGIWEYPVPVVALVVTTFVVNLRYALMGASLRPWFRHLSPRETYGSLFFMADENWALTMAELRSGGTQGAYLLGSGLAIWTFWVAATVLGATVGGVVEDPARWGFDFVLTAVFLVLAVTLWAGKRSLAPWIVAAGVALAGARFLPGEWYILLGGLAASAVAVIRRD</sequence>
<feature type="transmembrane region" description="Helical" evidence="9">
    <location>
        <begin position="187"/>
        <end position="206"/>
    </location>
</feature>
<evidence type="ECO:0000313" key="10">
    <source>
        <dbReference type="EMBL" id="SFR97940.1"/>
    </source>
</evidence>
<reference evidence="10 11" key="1">
    <citation type="submission" date="2016-10" db="EMBL/GenBank/DDBJ databases">
        <authorList>
            <person name="de Groot N.N."/>
        </authorList>
    </citation>
    <scope>NUCLEOTIDE SEQUENCE [LARGE SCALE GENOMIC DNA]</scope>
    <source>
        <strain evidence="10 11">CGMCC 1.10457</strain>
    </source>
</reference>
<dbReference type="Pfam" id="PF03591">
    <property type="entry name" value="AzlC"/>
    <property type="match status" value="1"/>
</dbReference>
<feature type="transmembrane region" description="Helical" evidence="9">
    <location>
        <begin position="94"/>
        <end position="115"/>
    </location>
</feature>
<feature type="transmembrane region" description="Helical" evidence="9">
    <location>
        <begin position="153"/>
        <end position="181"/>
    </location>
</feature>
<dbReference type="STRING" id="767519.SAMN05216559_1943"/>
<protein>
    <submittedName>
        <fullName evidence="10">4-azaleucine resistance probable transporter AzlC</fullName>
    </submittedName>
</protein>
<dbReference type="RefSeq" id="WP_089816244.1">
    <property type="nucleotide sequence ID" value="NZ_FOZK01000002.1"/>
</dbReference>
<evidence type="ECO:0000256" key="5">
    <source>
        <dbReference type="ARBA" id="ARBA00022692"/>
    </source>
</evidence>
<dbReference type="EMBL" id="FOZK01000002">
    <property type="protein sequence ID" value="SFR97940.1"/>
    <property type="molecule type" value="Genomic_DNA"/>
</dbReference>
<dbReference type="GO" id="GO:0005886">
    <property type="term" value="C:plasma membrane"/>
    <property type="evidence" value="ECO:0007669"/>
    <property type="project" value="UniProtKB-SubCell"/>
</dbReference>
<evidence type="ECO:0000256" key="2">
    <source>
        <dbReference type="ARBA" id="ARBA00010735"/>
    </source>
</evidence>
<evidence type="ECO:0000256" key="9">
    <source>
        <dbReference type="SAM" id="Phobius"/>
    </source>
</evidence>
<comment type="similarity">
    <text evidence="2">Belongs to the AzlC family.</text>
</comment>
<feature type="transmembrane region" description="Helical" evidence="9">
    <location>
        <begin position="211"/>
        <end position="227"/>
    </location>
</feature>
<evidence type="ECO:0000256" key="6">
    <source>
        <dbReference type="ARBA" id="ARBA00022989"/>
    </source>
</evidence>
<organism evidence="10 11">
    <name type="scientific">Halomicrobium zhouii</name>
    <dbReference type="NCBI Taxonomy" id="767519"/>
    <lineage>
        <taxon>Archaea</taxon>
        <taxon>Methanobacteriati</taxon>
        <taxon>Methanobacteriota</taxon>
        <taxon>Stenosarchaea group</taxon>
        <taxon>Halobacteria</taxon>
        <taxon>Halobacteriales</taxon>
        <taxon>Haloarculaceae</taxon>
        <taxon>Halomicrobium</taxon>
    </lineage>
</organism>
<comment type="subcellular location">
    <subcellularLocation>
        <location evidence="1">Cell membrane</location>
        <topology evidence="1">Multi-pass membrane protein</topology>
    </subcellularLocation>
</comment>
<evidence type="ECO:0000256" key="7">
    <source>
        <dbReference type="ARBA" id="ARBA00023136"/>
    </source>
</evidence>
<evidence type="ECO:0000313" key="11">
    <source>
        <dbReference type="Proteomes" id="UP000199062"/>
    </source>
</evidence>
<keyword evidence="7 9" id="KW-0472">Membrane</keyword>
<keyword evidence="3" id="KW-0813">Transport</keyword>
<name>A0A1I6L3V3_9EURY</name>